<accession>A0A6G5QL83</accession>
<dbReference type="NCBIfam" id="TIGR00254">
    <property type="entry name" value="GGDEF"/>
    <property type="match status" value="1"/>
</dbReference>
<dbReference type="SUPFAM" id="SSF55073">
    <property type="entry name" value="Nucleotide cyclase"/>
    <property type="match status" value="1"/>
</dbReference>
<dbReference type="Pfam" id="PF00990">
    <property type="entry name" value="GGDEF"/>
    <property type="match status" value="1"/>
</dbReference>
<name>A0A6G5QL83_CAMRE</name>
<dbReference type="KEGG" id="crx:CRECT_0660"/>
<feature type="domain" description="GGDEF" evidence="5">
    <location>
        <begin position="252"/>
        <end position="384"/>
    </location>
</feature>
<dbReference type="RefSeq" id="WP_002944512.1">
    <property type="nucleotide sequence ID" value="NZ_CAURIV010000002.1"/>
</dbReference>
<evidence type="ECO:0000256" key="1">
    <source>
        <dbReference type="ARBA" id="ARBA00012528"/>
    </source>
</evidence>
<dbReference type="EMBL" id="CP012543">
    <property type="protein sequence ID" value="QCD46347.1"/>
    <property type="molecule type" value="Genomic_DNA"/>
</dbReference>
<dbReference type="SMART" id="SM00267">
    <property type="entry name" value="GGDEF"/>
    <property type="match status" value="1"/>
</dbReference>
<feature type="region of interest" description="Disordered" evidence="3">
    <location>
        <begin position="1"/>
        <end position="25"/>
    </location>
</feature>
<dbReference type="InterPro" id="IPR029787">
    <property type="entry name" value="Nucleotide_cyclase"/>
</dbReference>
<dbReference type="Gene3D" id="3.30.70.270">
    <property type="match status" value="1"/>
</dbReference>
<evidence type="ECO:0000256" key="3">
    <source>
        <dbReference type="SAM" id="MobiDB-lite"/>
    </source>
</evidence>
<dbReference type="GO" id="GO:0052621">
    <property type="term" value="F:diguanylate cyclase activity"/>
    <property type="evidence" value="ECO:0007669"/>
    <property type="project" value="UniProtKB-EC"/>
</dbReference>
<evidence type="ECO:0000259" key="5">
    <source>
        <dbReference type="PROSITE" id="PS50887"/>
    </source>
</evidence>
<protein>
    <recommendedName>
        <fullName evidence="1">diguanylate cyclase</fullName>
        <ecNumber evidence="1">2.7.7.65</ecNumber>
    </recommendedName>
</protein>
<feature type="compositionally biased region" description="Basic and acidic residues" evidence="3">
    <location>
        <begin position="9"/>
        <end position="25"/>
    </location>
</feature>
<keyword evidence="4" id="KW-0812">Transmembrane</keyword>
<feature type="transmembrane region" description="Helical" evidence="4">
    <location>
        <begin position="179"/>
        <end position="196"/>
    </location>
</feature>
<dbReference type="InterPro" id="IPR050469">
    <property type="entry name" value="Diguanylate_Cyclase"/>
</dbReference>
<keyword evidence="4" id="KW-1133">Transmembrane helix</keyword>
<dbReference type="GO" id="GO:0043709">
    <property type="term" value="P:cell adhesion involved in single-species biofilm formation"/>
    <property type="evidence" value="ECO:0007669"/>
    <property type="project" value="TreeGrafter"/>
</dbReference>
<feature type="transmembrane region" description="Helical" evidence="4">
    <location>
        <begin position="130"/>
        <end position="145"/>
    </location>
</feature>
<feature type="transmembrane region" description="Helical" evidence="4">
    <location>
        <begin position="106"/>
        <end position="124"/>
    </location>
</feature>
<reference evidence="6 7" key="1">
    <citation type="submission" date="2016-07" db="EMBL/GenBank/DDBJ databases">
        <title>Comparative genomics of the Campylobacter concisus group.</title>
        <authorList>
            <person name="Miller W.G."/>
            <person name="Yee E."/>
            <person name="Chapman M.H."/>
            <person name="Huynh S."/>
            <person name="Bono J.L."/>
            <person name="On S.L.W."/>
            <person name="StLeger J."/>
            <person name="Foster G."/>
            <person name="Parker C.T."/>
        </authorList>
    </citation>
    <scope>NUCLEOTIDE SEQUENCE [LARGE SCALE GENOMIC DNA]</scope>
    <source>
        <strain evidence="6 7">ATCC 33238</strain>
    </source>
</reference>
<dbReference type="PANTHER" id="PTHR45138:SF9">
    <property type="entry name" value="DIGUANYLATE CYCLASE DGCM-RELATED"/>
    <property type="match status" value="1"/>
</dbReference>
<proteinExistence type="predicted"/>
<dbReference type="GO" id="GO:0005886">
    <property type="term" value="C:plasma membrane"/>
    <property type="evidence" value="ECO:0007669"/>
    <property type="project" value="TreeGrafter"/>
</dbReference>
<dbReference type="GO" id="GO:1902201">
    <property type="term" value="P:negative regulation of bacterial-type flagellum-dependent cell motility"/>
    <property type="evidence" value="ECO:0007669"/>
    <property type="project" value="TreeGrafter"/>
</dbReference>
<organism evidence="6 7">
    <name type="scientific">Campylobacter rectus</name>
    <name type="common">Wolinella recta</name>
    <dbReference type="NCBI Taxonomy" id="203"/>
    <lineage>
        <taxon>Bacteria</taxon>
        <taxon>Pseudomonadati</taxon>
        <taxon>Campylobacterota</taxon>
        <taxon>Epsilonproteobacteria</taxon>
        <taxon>Campylobacterales</taxon>
        <taxon>Campylobacteraceae</taxon>
        <taxon>Campylobacter</taxon>
    </lineage>
</organism>
<dbReference type="InterPro" id="IPR000160">
    <property type="entry name" value="GGDEF_dom"/>
</dbReference>
<dbReference type="PANTHER" id="PTHR45138">
    <property type="entry name" value="REGULATORY COMPONENTS OF SENSORY TRANSDUCTION SYSTEM"/>
    <property type="match status" value="1"/>
</dbReference>
<keyword evidence="4" id="KW-0472">Membrane</keyword>
<sequence>MSETTQEVSQKEPQIERRREEKDSKFKELKTRAQMAKFEQSAEQTALAAITIPLFRFFTCAQIFFTIFAAYAGIPTRYLAVYIFLAALSAYINLRYENNYQFVANYIHAVVIFHGIFGVILYGWNCGCENFLIWGIATSYLIFIGKNRTVLTVIILEAVAYVLLYLFRENFGVVNLSPYDHVVFITVFICIFVSFLRRTSTLNSVYAKSINELALQNDKLESASKFDFLTGLDNRRYAQEQFDEIAAHFPHQKVLVALGDIDDFKAINDTFGHKTGDETIRAIGRILRENSRDEKDIVCRWGGEEFLLLALVNDEISAQAILKRALKKVNTLSSPDGKKIGITFGAAMFDNARVTTLGEMADVADELLYEGKRSGKNRINFKGYGDAA</sequence>
<dbReference type="AlphaFoldDB" id="A0A6G5QL83"/>
<evidence type="ECO:0000256" key="4">
    <source>
        <dbReference type="SAM" id="Phobius"/>
    </source>
</evidence>
<feature type="transmembrane region" description="Helical" evidence="4">
    <location>
        <begin position="150"/>
        <end position="167"/>
    </location>
</feature>
<feature type="transmembrane region" description="Helical" evidence="4">
    <location>
        <begin position="78"/>
        <end position="94"/>
    </location>
</feature>
<feature type="transmembrane region" description="Helical" evidence="4">
    <location>
        <begin position="45"/>
        <end position="72"/>
    </location>
</feature>
<evidence type="ECO:0000313" key="6">
    <source>
        <dbReference type="EMBL" id="QCD46347.1"/>
    </source>
</evidence>
<evidence type="ECO:0000313" key="7">
    <source>
        <dbReference type="Proteomes" id="UP000502377"/>
    </source>
</evidence>
<dbReference type="PROSITE" id="PS50887">
    <property type="entry name" value="GGDEF"/>
    <property type="match status" value="1"/>
</dbReference>
<evidence type="ECO:0000256" key="2">
    <source>
        <dbReference type="ARBA" id="ARBA00034247"/>
    </source>
</evidence>
<dbReference type="EC" id="2.7.7.65" evidence="1"/>
<dbReference type="Proteomes" id="UP000502377">
    <property type="component" value="Chromosome"/>
</dbReference>
<dbReference type="InterPro" id="IPR043128">
    <property type="entry name" value="Rev_trsase/Diguanyl_cyclase"/>
</dbReference>
<dbReference type="CDD" id="cd01949">
    <property type="entry name" value="GGDEF"/>
    <property type="match status" value="1"/>
</dbReference>
<comment type="catalytic activity">
    <reaction evidence="2">
        <text>2 GTP = 3',3'-c-di-GMP + 2 diphosphate</text>
        <dbReference type="Rhea" id="RHEA:24898"/>
        <dbReference type="ChEBI" id="CHEBI:33019"/>
        <dbReference type="ChEBI" id="CHEBI:37565"/>
        <dbReference type="ChEBI" id="CHEBI:58805"/>
        <dbReference type="EC" id="2.7.7.65"/>
    </reaction>
</comment>
<gene>
    <name evidence="6" type="ORF">CRECT_0660</name>
</gene>